<dbReference type="Proteomes" id="UP001595814">
    <property type="component" value="Unassembled WGS sequence"/>
</dbReference>
<comment type="caution">
    <text evidence="2">The sequence shown here is derived from an EMBL/GenBank/DDBJ whole genome shotgun (WGS) entry which is preliminary data.</text>
</comment>
<dbReference type="RefSeq" id="WP_192462992.1">
    <property type="nucleotide sequence ID" value="NZ_JACYFJ010000005.1"/>
</dbReference>
<evidence type="ECO:0000313" key="2">
    <source>
        <dbReference type="EMBL" id="MFC4097846.1"/>
    </source>
</evidence>
<sequence>MRVFRFIITTAFLTIFFTSCSSTSTLTMGVLEPARINVPNDVVKVGLINRSLPSEGNKTVDKIDKILSLEGLNLDKEGAEAAVSGLYDELTALKRFESVKVLNDIEVQKKGLGVFPAALNWQDVEKICEENGVDALLSLEMYDTDTKVDFETKMINIPNNLGIKANVPGHKVTLFTTIKNGWRVYNPDHKIVLDEIVENHQVVSHGEGINPMKAVEAIIGRKEAVIQTSTNLGSAYASDLRPLRRRVTREYFVRGTDNFKIAQRRAQTGDWDGAADLWEREVQNPDMKIAGRACYNMAIINEINGDLNKAMEWASRSYADYEISNALRYVNILKHRMSEQRILDKQLAR</sequence>
<gene>
    <name evidence="2" type="ORF">ACFOUT_18315</name>
</gene>
<feature type="signal peptide" evidence="1">
    <location>
        <begin position="1"/>
        <end position="21"/>
    </location>
</feature>
<feature type="chain" id="PRO_5045534556" evidence="1">
    <location>
        <begin position="22"/>
        <end position="349"/>
    </location>
</feature>
<reference evidence="3" key="1">
    <citation type="journal article" date="2019" name="Int. J. Syst. Evol. Microbiol.">
        <title>The Global Catalogue of Microorganisms (GCM) 10K type strain sequencing project: providing services to taxonomists for standard genome sequencing and annotation.</title>
        <authorList>
            <consortium name="The Broad Institute Genomics Platform"/>
            <consortium name="The Broad Institute Genome Sequencing Center for Infectious Disease"/>
            <person name="Wu L."/>
            <person name="Ma J."/>
        </authorList>
    </citation>
    <scope>NUCLEOTIDE SEQUENCE [LARGE SCALE GENOMIC DNA]</scope>
    <source>
        <strain evidence="3">CECT 7477</strain>
    </source>
</reference>
<dbReference type="Pfam" id="PF19867">
    <property type="entry name" value="DUF6340"/>
    <property type="match status" value="1"/>
</dbReference>
<dbReference type="PROSITE" id="PS51257">
    <property type="entry name" value="PROKAR_LIPOPROTEIN"/>
    <property type="match status" value="1"/>
</dbReference>
<evidence type="ECO:0000313" key="3">
    <source>
        <dbReference type="Proteomes" id="UP001595814"/>
    </source>
</evidence>
<proteinExistence type="predicted"/>
<keyword evidence="3" id="KW-1185">Reference proteome</keyword>
<keyword evidence="1" id="KW-0732">Signal</keyword>
<name>A0ABV8JVN0_9FLAO</name>
<accession>A0ABV8JVN0</accession>
<evidence type="ECO:0000256" key="1">
    <source>
        <dbReference type="SAM" id="SignalP"/>
    </source>
</evidence>
<protein>
    <submittedName>
        <fullName evidence="2">DUF6340 family protein</fullName>
    </submittedName>
</protein>
<dbReference type="InterPro" id="IPR045921">
    <property type="entry name" value="DUF6340"/>
</dbReference>
<organism evidence="2 3">
    <name type="scientific">Euzebyella saccharophila</name>
    <dbReference type="NCBI Taxonomy" id="679664"/>
    <lineage>
        <taxon>Bacteria</taxon>
        <taxon>Pseudomonadati</taxon>
        <taxon>Bacteroidota</taxon>
        <taxon>Flavobacteriia</taxon>
        <taxon>Flavobacteriales</taxon>
        <taxon>Flavobacteriaceae</taxon>
        <taxon>Euzebyella</taxon>
    </lineage>
</organism>
<dbReference type="EMBL" id="JBHSAW010000025">
    <property type="protein sequence ID" value="MFC4097846.1"/>
    <property type="molecule type" value="Genomic_DNA"/>
</dbReference>